<dbReference type="NCBIfam" id="NF005108">
    <property type="entry name" value="PRK06545.1-6"/>
    <property type="match status" value="1"/>
</dbReference>
<dbReference type="InterPro" id="IPR008927">
    <property type="entry name" value="6-PGluconate_DH-like_C_sf"/>
</dbReference>
<comment type="caution">
    <text evidence="4">The sequence shown here is derived from an EMBL/GenBank/DDBJ whole genome shotgun (WGS) entry which is preliminary data.</text>
</comment>
<comment type="similarity">
    <text evidence="1">Belongs to the prephenate/arogenate dehydrogenase family.</text>
</comment>
<dbReference type="InterPro" id="IPR046826">
    <property type="entry name" value="PDH_N"/>
</dbReference>
<evidence type="ECO:0000256" key="1">
    <source>
        <dbReference type="ARBA" id="ARBA00007964"/>
    </source>
</evidence>
<dbReference type="InterPro" id="IPR003099">
    <property type="entry name" value="Prephen_DH"/>
</dbReference>
<reference evidence="4" key="1">
    <citation type="submission" date="2019-07" db="EMBL/GenBank/DDBJ databases">
        <title>Genomic Encyclopedia of Type Strains, Phase IV (KMG-IV): sequencing the most valuable type-strain genomes for metagenomic binning, comparative biology and taxonomic classification.</title>
        <authorList>
            <person name="Goeker M."/>
        </authorList>
    </citation>
    <scope>NUCLEOTIDE SEQUENCE</scope>
    <source>
        <strain evidence="4">DSM 44596</strain>
    </source>
</reference>
<dbReference type="Gene3D" id="1.10.3660.10">
    <property type="entry name" value="6-phosphogluconate dehydrogenase C-terminal like domain"/>
    <property type="match status" value="1"/>
</dbReference>
<dbReference type="AlphaFoldDB" id="A0A652YQ91"/>
<sequence>MPVSEVRARICQPERVSATDSAPPVCVLGLGLIGGSLLRAAARAGREVWGYNRSSESADAARADGFEANTDLAATLRKAQETGAIIVIAVPMPAVDATLEAIAAHAPNNPITDVVSVKGEVKAAVERRGLSARFVGGHPMTGTSASGWAVGDADLFIDAVWVVATDDGVDADVWTQVADLALDCGSVVVPAESLEHDRAVARISHLPHLLAESLAITGAAGGELALGLAAGSFRDGTRVAGSAPGLVRAMCEGNRDALLVALDEALALLQRARSELHAHGSTAELVDAGFAARGAYESHERWDITDVRVGESDWIDRMRDAGRRGGVIQRRR</sequence>
<dbReference type="InterPro" id="IPR046825">
    <property type="entry name" value="PDH_C"/>
</dbReference>
<proteinExistence type="inferred from homology"/>
<dbReference type="PROSITE" id="PS51176">
    <property type="entry name" value="PDH_ADH"/>
    <property type="match status" value="1"/>
</dbReference>
<dbReference type="InterPro" id="IPR036291">
    <property type="entry name" value="NAD(P)-bd_dom_sf"/>
</dbReference>
<name>A0A652YQ91_NOCGL</name>
<dbReference type="Gene3D" id="3.40.50.720">
    <property type="entry name" value="NAD(P)-binding Rossmann-like Domain"/>
    <property type="match status" value="1"/>
</dbReference>
<dbReference type="GO" id="GO:0070403">
    <property type="term" value="F:NAD+ binding"/>
    <property type="evidence" value="ECO:0007669"/>
    <property type="project" value="InterPro"/>
</dbReference>
<dbReference type="Pfam" id="PF20463">
    <property type="entry name" value="PDH_C"/>
    <property type="match status" value="1"/>
</dbReference>
<protein>
    <submittedName>
        <fullName evidence="4">Prephenate dehydrogenase</fullName>
    </submittedName>
</protein>
<dbReference type="GO" id="GO:0008977">
    <property type="term" value="F:prephenate dehydrogenase (NAD+) activity"/>
    <property type="evidence" value="ECO:0007669"/>
    <property type="project" value="InterPro"/>
</dbReference>
<evidence type="ECO:0000259" key="3">
    <source>
        <dbReference type="PROSITE" id="PS51176"/>
    </source>
</evidence>
<feature type="domain" description="Prephenate/arogenate dehydrogenase" evidence="3">
    <location>
        <begin position="23"/>
        <end position="307"/>
    </location>
</feature>
<organism evidence="4">
    <name type="scientific">Nocardia globerula</name>
    <dbReference type="NCBI Taxonomy" id="1818"/>
    <lineage>
        <taxon>Bacteria</taxon>
        <taxon>Bacillati</taxon>
        <taxon>Actinomycetota</taxon>
        <taxon>Actinomycetes</taxon>
        <taxon>Mycobacteriales</taxon>
        <taxon>Nocardiaceae</taxon>
        <taxon>Nocardia</taxon>
    </lineage>
</organism>
<dbReference type="SUPFAM" id="SSF51735">
    <property type="entry name" value="NAD(P)-binding Rossmann-fold domains"/>
    <property type="match status" value="1"/>
</dbReference>
<dbReference type="EMBL" id="VNIQ01000004">
    <property type="protein sequence ID" value="TYQ03978.1"/>
    <property type="molecule type" value="Genomic_DNA"/>
</dbReference>
<keyword evidence="2" id="KW-0560">Oxidoreductase</keyword>
<evidence type="ECO:0000313" key="4">
    <source>
        <dbReference type="EMBL" id="TYQ03978.1"/>
    </source>
</evidence>
<dbReference type="InterPro" id="IPR050812">
    <property type="entry name" value="Preph/Arog_dehydrog"/>
</dbReference>
<dbReference type="PANTHER" id="PTHR21363:SF0">
    <property type="entry name" value="PREPHENATE DEHYDROGENASE [NADP(+)]"/>
    <property type="match status" value="1"/>
</dbReference>
<gene>
    <name evidence="4" type="ORF">FNL38_104350</name>
</gene>
<dbReference type="GO" id="GO:0004665">
    <property type="term" value="F:prephenate dehydrogenase (NADP+) activity"/>
    <property type="evidence" value="ECO:0007669"/>
    <property type="project" value="InterPro"/>
</dbReference>
<dbReference type="Pfam" id="PF02153">
    <property type="entry name" value="PDH_N"/>
    <property type="match status" value="1"/>
</dbReference>
<evidence type="ECO:0000256" key="2">
    <source>
        <dbReference type="ARBA" id="ARBA00023002"/>
    </source>
</evidence>
<dbReference type="PANTHER" id="PTHR21363">
    <property type="entry name" value="PREPHENATE DEHYDROGENASE"/>
    <property type="match status" value="1"/>
</dbReference>
<dbReference type="SUPFAM" id="SSF48179">
    <property type="entry name" value="6-phosphogluconate dehydrogenase C-terminal domain-like"/>
    <property type="match status" value="1"/>
</dbReference>
<dbReference type="GO" id="GO:0006571">
    <property type="term" value="P:tyrosine biosynthetic process"/>
    <property type="evidence" value="ECO:0007669"/>
    <property type="project" value="InterPro"/>
</dbReference>
<accession>A0A652YQ91</accession>